<dbReference type="SUPFAM" id="SSF52540">
    <property type="entry name" value="P-loop containing nucleoside triphosphate hydrolases"/>
    <property type="match status" value="1"/>
</dbReference>
<reference evidence="11" key="1">
    <citation type="journal article" date="2013" name="Environ. Microbiol.">
        <title>Microbiota from the distal guts of lean and obese adolescents exhibit partial functional redundancy besides clear differences in community structure.</title>
        <authorList>
            <person name="Ferrer M."/>
            <person name="Ruiz A."/>
            <person name="Lanza F."/>
            <person name="Haange S.B."/>
            <person name="Oberbach A."/>
            <person name="Till H."/>
            <person name="Bargiela R."/>
            <person name="Campoy C."/>
            <person name="Segura M.T."/>
            <person name="Richter M."/>
            <person name="von Bergen M."/>
            <person name="Seifert J."/>
            <person name="Suarez A."/>
        </authorList>
    </citation>
    <scope>NUCLEOTIDE SEQUENCE</scope>
</reference>
<dbReference type="GO" id="GO:0005829">
    <property type="term" value="C:cytosol"/>
    <property type="evidence" value="ECO:0007669"/>
    <property type="project" value="TreeGrafter"/>
</dbReference>
<evidence type="ECO:0000256" key="8">
    <source>
        <dbReference type="ARBA" id="ARBA00022840"/>
    </source>
</evidence>
<dbReference type="EMBL" id="AJWY01010965">
    <property type="protein sequence ID" value="EKC54059.1"/>
    <property type="molecule type" value="Genomic_DNA"/>
</dbReference>
<dbReference type="InterPro" id="IPR023000">
    <property type="entry name" value="Shikimate_kinase_CS"/>
</dbReference>
<evidence type="ECO:0000256" key="7">
    <source>
        <dbReference type="ARBA" id="ARBA00022777"/>
    </source>
</evidence>
<dbReference type="PANTHER" id="PTHR21087">
    <property type="entry name" value="SHIKIMATE KINASE"/>
    <property type="match status" value="1"/>
</dbReference>
<proteinExistence type="inferred from homology"/>
<evidence type="ECO:0000256" key="4">
    <source>
        <dbReference type="ARBA" id="ARBA00022605"/>
    </source>
</evidence>
<organism evidence="11">
    <name type="scientific">human gut metagenome</name>
    <dbReference type="NCBI Taxonomy" id="408170"/>
    <lineage>
        <taxon>unclassified sequences</taxon>
        <taxon>metagenomes</taxon>
        <taxon>organismal metagenomes</taxon>
    </lineage>
</organism>
<dbReference type="GO" id="GO:0009073">
    <property type="term" value="P:aromatic amino acid family biosynthetic process"/>
    <property type="evidence" value="ECO:0007669"/>
    <property type="project" value="UniProtKB-KW"/>
</dbReference>
<dbReference type="PANTHER" id="PTHR21087:SF16">
    <property type="entry name" value="SHIKIMATE KINASE 1, CHLOROPLASTIC"/>
    <property type="match status" value="1"/>
</dbReference>
<keyword evidence="9" id="KW-0057">Aromatic amino acid biosynthesis</keyword>
<evidence type="ECO:0000256" key="6">
    <source>
        <dbReference type="ARBA" id="ARBA00022741"/>
    </source>
</evidence>
<keyword evidence="5 11" id="KW-0808">Transferase</keyword>
<dbReference type="CDD" id="cd00464">
    <property type="entry name" value="SK"/>
    <property type="match status" value="1"/>
</dbReference>
<dbReference type="EC" id="2.7.1.71" evidence="3"/>
<dbReference type="InterPro" id="IPR000623">
    <property type="entry name" value="Shikimate_kinase/TSH1"/>
</dbReference>
<dbReference type="InterPro" id="IPR027417">
    <property type="entry name" value="P-loop_NTPase"/>
</dbReference>
<evidence type="ECO:0000256" key="3">
    <source>
        <dbReference type="ARBA" id="ARBA00012154"/>
    </source>
</evidence>
<keyword evidence="4" id="KW-0028">Amino-acid biosynthesis</keyword>
<evidence type="ECO:0000256" key="10">
    <source>
        <dbReference type="ARBA" id="ARBA00048567"/>
    </source>
</evidence>
<gene>
    <name evidence="11" type="ORF">LEA_16048</name>
</gene>
<comment type="pathway">
    <text evidence="1">Metabolic intermediate biosynthesis; chorismate biosynthesis; chorismate from D-erythrose 4-phosphate and phosphoenolpyruvate: step 5/7.</text>
</comment>
<evidence type="ECO:0000313" key="11">
    <source>
        <dbReference type="EMBL" id="EKC54059.1"/>
    </source>
</evidence>
<dbReference type="UniPathway" id="UPA00053">
    <property type="reaction ID" value="UER00088"/>
</dbReference>
<dbReference type="PROSITE" id="PS01128">
    <property type="entry name" value="SHIKIMATE_KINASE"/>
    <property type="match status" value="1"/>
</dbReference>
<dbReference type="GO" id="GO:0009423">
    <property type="term" value="P:chorismate biosynthetic process"/>
    <property type="evidence" value="ECO:0007669"/>
    <property type="project" value="UniProtKB-UniPathway"/>
</dbReference>
<sequence>MRNLIFVGLPGSGKSTVGRLAARTLGLPFVDADKALEQAEGRSIPDIFAAGGESYFRTLETRVLTDLCRREGMVLATGGGAVLRRENRTLLKGSGLVIFLDRSPWAIRRTLRRQGRPLLTDDDAIFRLYRQRRSLYRAAAHHAVNKPTARQAAEEAVRLWREEQQ</sequence>
<comment type="catalytic activity">
    <reaction evidence="10">
        <text>shikimate + ATP = 3-phosphoshikimate + ADP + H(+)</text>
        <dbReference type="Rhea" id="RHEA:13121"/>
        <dbReference type="ChEBI" id="CHEBI:15378"/>
        <dbReference type="ChEBI" id="CHEBI:30616"/>
        <dbReference type="ChEBI" id="CHEBI:36208"/>
        <dbReference type="ChEBI" id="CHEBI:145989"/>
        <dbReference type="ChEBI" id="CHEBI:456216"/>
        <dbReference type="EC" id="2.7.1.71"/>
    </reaction>
</comment>
<dbReference type="HAMAP" id="MF_00109">
    <property type="entry name" value="Shikimate_kinase"/>
    <property type="match status" value="1"/>
</dbReference>
<dbReference type="GO" id="GO:0004765">
    <property type="term" value="F:shikimate kinase activity"/>
    <property type="evidence" value="ECO:0007669"/>
    <property type="project" value="UniProtKB-EC"/>
</dbReference>
<dbReference type="Pfam" id="PF01202">
    <property type="entry name" value="SKI"/>
    <property type="match status" value="1"/>
</dbReference>
<name>K1SFE4_9ZZZZ</name>
<dbReference type="GO" id="GO:0008652">
    <property type="term" value="P:amino acid biosynthetic process"/>
    <property type="evidence" value="ECO:0007669"/>
    <property type="project" value="UniProtKB-KW"/>
</dbReference>
<evidence type="ECO:0000256" key="1">
    <source>
        <dbReference type="ARBA" id="ARBA00004842"/>
    </source>
</evidence>
<accession>K1SFE4</accession>
<keyword evidence="7 11" id="KW-0418">Kinase</keyword>
<protein>
    <recommendedName>
        <fullName evidence="3">shikimate kinase</fullName>
        <ecNumber evidence="3">2.7.1.71</ecNumber>
    </recommendedName>
</protein>
<dbReference type="AlphaFoldDB" id="K1SFE4"/>
<dbReference type="InterPro" id="IPR031322">
    <property type="entry name" value="Shikimate/glucono_kinase"/>
</dbReference>
<dbReference type="PRINTS" id="PR01100">
    <property type="entry name" value="SHIKIMTKNASE"/>
</dbReference>
<evidence type="ECO:0000256" key="5">
    <source>
        <dbReference type="ARBA" id="ARBA00022679"/>
    </source>
</evidence>
<evidence type="ECO:0000256" key="2">
    <source>
        <dbReference type="ARBA" id="ARBA00006997"/>
    </source>
</evidence>
<evidence type="ECO:0000256" key="9">
    <source>
        <dbReference type="ARBA" id="ARBA00023141"/>
    </source>
</evidence>
<dbReference type="GO" id="GO:0005524">
    <property type="term" value="F:ATP binding"/>
    <property type="evidence" value="ECO:0007669"/>
    <property type="project" value="UniProtKB-KW"/>
</dbReference>
<comment type="similarity">
    <text evidence="2">Belongs to the shikimate kinase family.</text>
</comment>
<keyword evidence="6" id="KW-0547">Nucleotide-binding</keyword>
<dbReference type="Gene3D" id="3.40.50.300">
    <property type="entry name" value="P-loop containing nucleotide triphosphate hydrolases"/>
    <property type="match status" value="1"/>
</dbReference>
<keyword evidence="8" id="KW-0067">ATP-binding</keyword>
<comment type="caution">
    <text evidence="11">The sequence shown here is derived from an EMBL/GenBank/DDBJ whole genome shotgun (WGS) entry which is preliminary data.</text>
</comment>